<dbReference type="EMBL" id="QXXA01000006">
    <property type="protein sequence ID" value="NBI06396.1"/>
    <property type="molecule type" value="Genomic_DNA"/>
</dbReference>
<accession>A0A845QY04</accession>
<name>A0A845QY04_9CLOT</name>
<comment type="caution">
    <text evidence="5">The sequence shown here is derived from an EMBL/GenBank/DDBJ whole genome shotgun (WGS) entry which is preliminary data.</text>
</comment>
<dbReference type="SMART" id="SM00418">
    <property type="entry name" value="HTH_ARSR"/>
    <property type="match status" value="1"/>
</dbReference>
<dbReference type="PRINTS" id="PR00778">
    <property type="entry name" value="HTHARSR"/>
</dbReference>
<keyword evidence="2" id="KW-0238">DNA-binding</keyword>
<evidence type="ECO:0000313" key="5">
    <source>
        <dbReference type="EMBL" id="NBI06396.1"/>
    </source>
</evidence>
<dbReference type="InterPro" id="IPR036388">
    <property type="entry name" value="WH-like_DNA-bd_sf"/>
</dbReference>
<dbReference type="OrthoDB" id="9798835at2"/>
<reference evidence="5 6" key="1">
    <citation type="submission" date="2018-08" db="EMBL/GenBank/DDBJ databases">
        <title>Murine metabolic-syndrome-specific gut microbial biobank.</title>
        <authorList>
            <person name="Liu C."/>
        </authorList>
    </citation>
    <scope>NUCLEOTIDE SEQUENCE [LARGE SCALE GENOMIC DNA]</scope>
    <source>
        <strain evidence="5 6">583</strain>
    </source>
</reference>
<feature type="domain" description="HTH arsR-type" evidence="4">
    <location>
        <begin position="1"/>
        <end position="94"/>
    </location>
</feature>
<dbReference type="Pfam" id="PF01022">
    <property type="entry name" value="HTH_5"/>
    <property type="match status" value="1"/>
</dbReference>
<keyword evidence="3" id="KW-0804">Transcription</keyword>
<evidence type="ECO:0000259" key="4">
    <source>
        <dbReference type="PROSITE" id="PS50987"/>
    </source>
</evidence>
<dbReference type="SUPFAM" id="SSF46785">
    <property type="entry name" value="Winged helix' DNA-binding domain"/>
    <property type="match status" value="1"/>
</dbReference>
<dbReference type="PANTHER" id="PTHR33154">
    <property type="entry name" value="TRANSCRIPTIONAL REGULATOR, ARSR FAMILY"/>
    <property type="match status" value="1"/>
</dbReference>
<sequence length="95" mass="11095">MEKGYIDNALMLKALSDPTRVKIFDMISYGELCACELLEQFNISQPTLSYHMKILSEANLINSRKDGKWMKYCLNKQSINMLRDFFDEIDNRGSF</sequence>
<dbReference type="InterPro" id="IPR001845">
    <property type="entry name" value="HTH_ArsR_DNA-bd_dom"/>
</dbReference>
<evidence type="ECO:0000256" key="2">
    <source>
        <dbReference type="ARBA" id="ARBA00023125"/>
    </source>
</evidence>
<gene>
    <name evidence="5" type="ORF">D3Z33_05915</name>
</gene>
<evidence type="ECO:0000256" key="3">
    <source>
        <dbReference type="ARBA" id="ARBA00023163"/>
    </source>
</evidence>
<evidence type="ECO:0000313" key="6">
    <source>
        <dbReference type="Proteomes" id="UP000467132"/>
    </source>
</evidence>
<keyword evidence="6" id="KW-1185">Reference proteome</keyword>
<protein>
    <submittedName>
        <fullName evidence="5">ArsR family transcriptional regulator</fullName>
    </submittedName>
</protein>
<dbReference type="Gene3D" id="1.10.10.10">
    <property type="entry name" value="Winged helix-like DNA-binding domain superfamily/Winged helix DNA-binding domain"/>
    <property type="match status" value="1"/>
</dbReference>
<dbReference type="CDD" id="cd00090">
    <property type="entry name" value="HTH_ARSR"/>
    <property type="match status" value="1"/>
</dbReference>
<evidence type="ECO:0000256" key="1">
    <source>
        <dbReference type="ARBA" id="ARBA00023015"/>
    </source>
</evidence>
<dbReference type="NCBIfam" id="NF033788">
    <property type="entry name" value="HTH_metalloreg"/>
    <property type="match status" value="1"/>
</dbReference>
<dbReference type="InterPro" id="IPR011991">
    <property type="entry name" value="ArsR-like_HTH"/>
</dbReference>
<dbReference type="GO" id="GO:0003677">
    <property type="term" value="F:DNA binding"/>
    <property type="evidence" value="ECO:0007669"/>
    <property type="project" value="UniProtKB-KW"/>
</dbReference>
<keyword evidence="1" id="KW-0805">Transcription regulation</keyword>
<dbReference type="PANTHER" id="PTHR33154:SF18">
    <property type="entry name" value="ARSENICAL RESISTANCE OPERON REPRESSOR"/>
    <property type="match status" value="1"/>
</dbReference>
<dbReference type="AlphaFoldDB" id="A0A845QY04"/>
<dbReference type="InterPro" id="IPR036390">
    <property type="entry name" value="WH_DNA-bd_sf"/>
</dbReference>
<dbReference type="InterPro" id="IPR051081">
    <property type="entry name" value="HTH_MetalResp_TranReg"/>
</dbReference>
<dbReference type="PROSITE" id="PS50987">
    <property type="entry name" value="HTH_ARSR_2"/>
    <property type="match status" value="1"/>
</dbReference>
<dbReference type="RefSeq" id="WP_160196883.1">
    <property type="nucleotide sequence ID" value="NZ_QXXA01000006.1"/>
</dbReference>
<organism evidence="5 6">
    <name type="scientific">Senegalia massiliensis</name>
    <dbReference type="NCBI Taxonomy" id="1720316"/>
    <lineage>
        <taxon>Bacteria</taxon>
        <taxon>Bacillati</taxon>
        <taxon>Bacillota</taxon>
        <taxon>Clostridia</taxon>
        <taxon>Eubacteriales</taxon>
        <taxon>Clostridiaceae</taxon>
        <taxon>Senegalia</taxon>
    </lineage>
</organism>
<proteinExistence type="predicted"/>
<dbReference type="GO" id="GO:0003700">
    <property type="term" value="F:DNA-binding transcription factor activity"/>
    <property type="evidence" value="ECO:0007669"/>
    <property type="project" value="InterPro"/>
</dbReference>
<dbReference type="Proteomes" id="UP000467132">
    <property type="component" value="Unassembled WGS sequence"/>
</dbReference>